<gene>
    <name evidence="1" type="ORF">J2T55_001512</name>
</gene>
<sequence length="67" mass="7702">MQQAIVGYHQDAEDDWVAELACGHCQHVRHNPPWFNRPWVTTVAGREAMLGQVLNCRKCDQRAPIDM</sequence>
<comment type="caution">
    <text evidence="1">The sequence shown here is derived from an EMBL/GenBank/DDBJ whole genome shotgun (WGS) entry which is preliminary data.</text>
</comment>
<evidence type="ECO:0000313" key="2">
    <source>
        <dbReference type="Proteomes" id="UP001204445"/>
    </source>
</evidence>
<proteinExistence type="predicted"/>
<evidence type="ECO:0000313" key="1">
    <source>
        <dbReference type="EMBL" id="MCS3903486.1"/>
    </source>
</evidence>
<protein>
    <recommendedName>
        <fullName evidence="3">DUF3565 domain-containing protein</fullName>
    </recommendedName>
</protein>
<keyword evidence="2" id="KW-1185">Reference proteome</keyword>
<organism evidence="1 2">
    <name type="scientific">Methylohalomonas lacus</name>
    <dbReference type="NCBI Taxonomy" id="398773"/>
    <lineage>
        <taxon>Bacteria</taxon>
        <taxon>Pseudomonadati</taxon>
        <taxon>Pseudomonadota</taxon>
        <taxon>Gammaproteobacteria</taxon>
        <taxon>Methylohalomonadales</taxon>
        <taxon>Methylohalomonadaceae</taxon>
        <taxon>Methylohalomonas</taxon>
    </lineage>
</organism>
<dbReference type="Pfam" id="PF12088">
    <property type="entry name" value="DUF3565"/>
    <property type="match status" value="1"/>
</dbReference>
<dbReference type="InterPro" id="IPR021948">
    <property type="entry name" value="DUF3565"/>
</dbReference>
<dbReference type="Proteomes" id="UP001204445">
    <property type="component" value="Unassembled WGS sequence"/>
</dbReference>
<dbReference type="RefSeq" id="WP_259055286.1">
    <property type="nucleotide sequence ID" value="NZ_JANUCT010000009.1"/>
</dbReference>
<dbReference type="AlphaFoldDB" id="A0AAE3HJF5"/>
<evidence type="ECO:0008006" key="3">
    <source>
        <dbReference type="Google" id="ProtNLM"/>
    </source>
</evidence>
<accession>A0AAE3HJF5</accession>
<name>A0AAE3HJF5_9GAMM</name>
<reference evidence="1" key="1">
    <citation type="submission" date="2022-08" db="EMBL/GenBank/DDBJ databases">
        <title>Genomic Encyclopedia of Type Strains, Phase III (KMG-III): the genomes of soil and plant-associated and newly described type strains.</title>
        <authorList>
            <person name="Whitman W."/>
        </authorList>
    </citation>
    <scope>NUCLEOTIDE SEQUENCE</scope>
    <source>
        <strain evidence="1">HMT 1</strain>
    </source>
</reference>
<dbReference type="EMBL" id="JANUCT010000009">
    <property type="protein sequence ID" value="MCS3903486.1"/>
    <property type="molecule type" value="Genomic_DNA"/>
</dbReference>